<proteinExistence type="predicted"/>
<dbReference type="Proteomes" id="UP000184420">
    <property type="component" value="Unassembled WGS sequence"/>
</dbReference>
<dbReference type="PANTHER" id="PTHR35563:SF2">
    <property type="entry name" value="BARREL METAL-DEPENDENT HYDROLASE, PUTATIVE (AFU_ORTHOLOGUE AFUA_1G16240)-RELATED"/>
    <property type="match status" value="1"/>
</dbReference>
<dbReference type="SUPFAM" id="SSF51556">
    <property type="entry name" value="Metallo-dependent hydrolases"/>
    <property type="match status" value="1"/>
</dbReference>
<evidence type="ECO:0000259" key="1">
    <source>
        <dbReference type="Pfam" id="PF04909"/>
    </source>
</evidence>
<dbReference type="InterPro" id="IPR006680">
    <property type="entry name" value="Amidohydro-rel"/>
</dbReference>
<reference evidence="2 3" key="1">
    <citation type="submission" date="2016-11" db="EMBL/GenBank/DDBJ databases">
        <authorList>
            <person name="Jaros S."/>
            <person name="Januszkiewicz K."/>
            <person name="Wedrychowicz H."/>
        </authorList>
    </citation>
    <scope>NUCLEOTIDE SEQUENCE [LARGE SCALE GENOMIC DNA]</scope>
    <source>
        <strain evidence="2 3">DSM 27406</strain>
    </source>
</reference>
<evidence type="ECO:0000313" key="2">
    <source>
        <dbReference type="EMBL" id="SHM01291.1"/>
    </source>
</evidence>
<organism evidence="2 3">
    <name type="scientific">Chitinophaga jiangningensis</name>
    <dbReference type="NCBI Taxonomy" id="1419482"/>
    <lineage>
        <taxon>Bacteria</taxon>
        <taxon>Pseudomonadati</taxon>
        <taxon>Bacteroidota</taxon>
        <taxon>Chitinophagia</taxon>
        <taxon>Chitinophagales</taxon>
        <taxon>Chitinophagaceae</taxon>
        <taxon>Chitinophaga</taxon>
    </lineage>
</organism>
<dbReference type="AlphaFoldDB" id="A0A1M7FB63"/>
<dbReference type="RefSeq" id="WP_073082935.1">
    <property type="nucleotide sequence ID" value="NZ_FRBL01000006.1"/>
</dbReference>
<keyword evidence="2" id="KW-0378">Hydrolase</keyword>
<evidence type="ECO:0000313" key="3">
    <source>
        <dbReference type="Proteomes" id="UP000184420"/>
    </source>
</evidence>
<dbReference type="STRING" id="1419482.SAMN05444266_10670"/>
<dbReference type="EMBL" id="FRBL01000006">
    <property type="protein sequence ID" value="SHM01291.1"/>
    <property type="molecule type" value="Genomic_DNA"/>
</dbReference>
<dbReference type="PANTHER" id="PTHR35563">
    <property type="entry name" value="BARREL METAL-DEPENDENT HYDROLASE, PUTATIVE (AFU_ORTHOLOGUE AFUA_1G16240)-RELATED"/>
    <property type="match status" value="1"/>
</dbReference>
<name>A0A1M7FB63_9BACT</name>
<keyword evidence="3" id="KW-1185">Reference proteome</keyword>
<dbReference type="Gene3D" id="3.20.20.140">
    <property type="entry name" value="Metal-dependent hydrolases"/>
    <property type="match status" value="1"/>
</dbReference>
<gene>
    <name evidence="2" type="ORF">SAMN05444266_10670</name>
</gene>
<dbReference type="Pfam" id="PF04909">
    <property type="entry name" value="Amidohydro_2"/>
    <property type="match status" value="1"/>
</dbReference>
<dbReference type="InterPro" id="IPR052358">
    <property type="entry name" value="Aro_Compnd_Degr_Hydrolases"/>
</dbReference>
<dbReference type="GO" id="GO:0016787">
    <property type="term" value="F:hydrolase activity"/>
    <property type="evidence" value="ECO:0007669"/>
    <property type="project" value="UniProtKB-KW"/>
</dbReference>
<accession>A0A1M7FB63</accession>
<feature type="domain" description="Amidohydrolase-related" evidence="1">
    <location>
        <begin position="8"/>
        <end position="249"/>
    </location>
</feature>
<dbReference type="OrthoDB" id="9787654at2"/>
<protein>
    <submittedName>
        <fullName evidence="2">Predicted metal-dependent hydrolase, TIM-barrel fold</fullName>
    </submittedName>
</protein>
<sequence length="257" mass="28353">MFEKPVFDAHLHIIDRQHPLQPNQGFLPSAFTVTDYQQRTADMDIVGGAVVSGSFQGFDQTYLLEALEQLGPSFVGVTQIPASTSDEEIVKLNDAGVRAVRFNVQRGGSESIRHLENLALRVYDLVKWHVELYIDSRQLPSISTTLKKLPKVVIDHLGLSKSGFKYLLQLVDKGAIVKATGFNRCDFDVVPAMKQITAINPAGLIFGTDLPSTRAPRPFSISDLQLILKSFSADMLTRVCRDNALRLYKPAGTPVVG</sequence>
<dbReference type="InterPro" id="IPR032466">
    <property type="entry name" value="Metal_Hydrolase"/>
</dbReference>